<dbReference type="SUPFAM" id="SSF53597">
    <property type="entry name" value="Dihydrofolate reductase-like"/>
    <property type="match status" value="1"/>
</dbReference>
<organism evidence="11 12">
    <name type="scientific">Anaerobacillus alkalidiazotrophicus</name>
    <dbReference type="NCBI Taxonomy" id="472963"/>
    <lineage>
        <taxon>Bacteria</taxon>
        <taxon>Bacillati</taxon>
        <taxon>Bacillota</taxon>
        <taxon>Bacilli</taxon>
        <taxon>Bacillales</taxon>
        <taxon>Bacillaceae</taxon>
        <taxon>Anaerobacillus</taxon>
    </lineage>
</organism>
<dbReference type="OrthoDB" id="9804315at2"/>
<comment type="function">
    <text evidence="7 8">Key enzyme in folate metabolism. Catalyzes an essential reaction for de novo glycine and purine synthesis, and for DNA precursor synthesis.</text>
</comment>
<evidence type="ECO:0000256" key="4">
    <source>
        <dbReference type="ARBA" id="ARBA00022563"/>
    </source>
</evidence>
<dbReference type="UniPathway" id="UPA00077">
    <property type="reaction ID" value="UER00158"/>
</dbReference>
<comment type="catalytic activity">
    <reaction evidence="8">
        <text>(6S)-5,6,7,8-tetrahydrofolate + NADP(+) = 7,8-dihydrofolate + NADPH + H(+)</text>
        <dbReference type="Rhea" id="RHEA:15009"/>
        <dbReference type="ChEBI" id="CHEBI:15378"/>
        <dbReference type="ChEBI" id="CHEBI:57451"/>
        <dbReference type="ChEBI" id="CHEBI:57453"/>
        <dbReference type="ChEBI" id="CHEBI:57783"/>
        <dbReference type="ChEBI" id="CHEBI:58349"/>
        <dbReference type="EC" id="1.5.1.3"/>
    </reaction>
</comment>
<dbReference type="STRING" id="472963.BKP45_15035"/>
<evidence type="ECO:0000313" key="11">
    <source>
        <dbReference type="EMBL" id="OIJ18843.1"/>
    </source>
</evidence>
<dbReference type="GO" id="GO:0046452">
    <property type="term" value="P:dihydrofolate metabolic process"/>
    <property type="evidence" value="ECO:0007669"/>
    <property type="project" value="TreeGrafter"/>
</dbReference>
<dbReference type="PIRSF" id="PIRSF000194">
    <property type="entry name" value="DHFR"/>
    <property type="match status" value="1"/>
</dbReference>
<dbReference type="PROSITE" id="PS00075">
    <property type="entry name" value="DHFR_1"/>
    <property type="match status" value="1"/>
</dbReference>
<dbReference type="PRINTS" id="PR00070">
    <property type="entry name" value="DHFR"/>
</dbReference>
<dbReference type="InterPro" id="IPR001796">
    <property type="entry name" value="DHFR_dom"/>
</dbReference>
<dbReference type="InterPro" id="IPR024072">
    <property type="entry name" value="DHFR-like_dom_sf"/>
</dbReference>
<evidence type="ECO:0000259" key="10">
    <source>
        <dbReference type="PROSITE" id="PS51330"/>
    </source>
</evidence>
<dbReference type="GO" id="GO:0070401">
    <property type="term" value="F:NADP+ binding"/>
    <property type="evidence" value="ECO:0007669"/>
    <property type="project" value="UniProtKB-ARBA"/>
</dbReference>
<sequence>MISLIVAIGENRVIGFENKMPWHLPADLAYFKKVTTGHTVIMGRKTFQSIGKPLPNRTNVILTRDIHFSAADCLVIHSVEEALEIGKDQDIFVIGGAEVYKQFLPFVDRAYITKIHESFSGDTFFPELGENWQLTSSEIHDPDEKNRYIYEFQVFDKVRE</sequence>
<comment type="pathway">
    <text evidence="1 8">Cofactor biosynthesis; tetrahydrofolate biosynthesis; 5,6,7,8-tetrahydrofolate from 7,8-dihydrofolate: step 1/1.</text>
</comment>
<dbReference type="GO" id="GO:0046654">
    <property type="term" value="P:tetrahydrofolate biosynthetic process"/>
    <property type="evidence" value="ECO:0007669"/>
    <property type="project" value="UniProtKB-UniPathway"/>
</dbReference>
<dbReference type="InterPro" id="IPR017925">
    <property type="entry name" value="DHFR_CS"/>
</dbReference>
<dbReference type="GO" id="GO:0046655">
    <property type="term" value="P:folic acid metabolic process"/>
    <property type="evidence" value="ECO:0007669"/>
    <property type="project" value="TreeGrafter"/>
</dbReference>
<dbReference type="EMBL" id="MLQS01000024">
    <property type="protein sequence ID" value="OIJ18843.1"/>
    <property type="molecule type" value="Genomic_DNA"/>
</dbReference>
<dbReference type="Proteomes" id="UP000180057">
    <property type="component" value="Unassembled WGS sequence"/>
</dbReference>
<dbReference type="PROSITE" id="PS51330">
    <property type="entry name" value="DHFR_2"/>
    <property type="match status" value="1"/>
</dbReference>
<dbReference type="Gene3D" id="3.40.430.10">
    <property type="entry name" value="Dihydrofolate Reductase, subunit A"/>
    <property type="match status" value="1"/>
</dbReference>
<evidence type="ECO:0000256" key="1">
    <source>
        <dbReference type="ARBA" id="ARBA00004903"/>
    </source>
</evidence>
<keyword evidence="4 8" id="KW-0554">One-carbon metabolism</keyword>
<dbReference type="InterPro" id="IPR012259">
    <property type="entry name" value="DHFR"/>
</dbReference>
<keyword evidence="6 8" id="KW-0560">Oxidoreductase</keyword>
<protein>
    <recommendedName>
        <fullName evidence="3 8">Dihydrofolate reductase</fullName>
        <ecNumber evidence="3 8">1.5.1.3</ecNumber>
    </recommendedName>
</protein>
<feature type="domain" description="DHFR" evidence="10">
    <location>
        <begin position="1"/>
        <end position="157"/>
    </location>
</feature>
<evidence type="ECO:0000256" key="9">
    <source>
        <dbReference type="RuleBase" id="RU004474"/>
    </source>
</evidence>
<name>A0A1S2M327_9BACI</name>
<keyword evidence="12" id="KW-1185">Reference proteome</keyword>
<dbReference type="GO" id="GO:0005829">
    <property type="term" value="C:cytosol"/>
    <property type="evidence" value="ECO:0007669"/>
    <property type="project" value="TreeGrafter"/>
</dbReference>
<evidence type="ECO:0000313" key="12">
    <source>
        <dbReference type="Proteomes" id="UP000180057"/>
    </source>
</evidence>
<dbReference type="CDD" id="cd00209">
    <property type="entry name" value="DHFR"/>
    <property type="match status" value="1"/>
</dbReference>
<dbReference type="RefSeq" id="WP_071390515.1">
    <property type="nucleotide sequence ID" value="NZ_MLQS01000024.1"/>
</dbReference>
<evidence type="ECO:0000256" key="2">
    <source>
        <dbReference type="ARBA" id="ARBA00009539"/>
    </source>
</evidence>
<evidence type="ECO:0000256" key="5">
    <source>
        <dbReference type="ARBA" id="ARBA00022857"/>
    </source>
</evidence>
<comment type="caution">
    <text evidence="11">The sequence shown here is derived from an EMBL/GenBank/DDBJ whole genome shotgun (WGS) entry which is preliminary data.</text>
</comment>
<comment type="similarity">
    <text evidence="2 8 9">Belongs to the dihydrofolate reductase family.</text>
</comment>
<keyword evidence="5 8" id="KW-0521">NADP</keyword>
<dbReference type="GO" id="GO:0004146">
    <property type="term" value="F:dihydrofolate reductase activity"/>
    <property type="evidence" value="ECO:0007669"/>
    <property type="project" value="UniProtKB-EC"/>
</dbReference>
<dbReference type="PANTHER" id="PTHR48069">
    <property type="entry name" value="DIHYDROFOLATE REDUCTASE"/>
    <property type="match status" value="1"/>
</dbReference>
<dbReference type="PANTHER" id="PTHR48069:SF3">
    <property type="entry name" value="DIHYDROFOLATE REDUCTASE"/>
    <property type="match status" value="1"/>
</dbReference>
<dbReference type="EC" id="1.5.1.3" evidence="3 8"/>
<gene>
    <name evidence="11" type="ORF">BKP45_15035</name>
</gene>
<dbReference type="GO" id="GO:0006730">
    <property type="term" value="P:one-carbon metabolic process"/>
    <property type="evidence" value="ECO:0007669"/>
    <property type="project" value="UniProtKB-KW"/>
</dbReference>
<evidence type="ECO:0000256" key="3">
    <source>
        <dbReference type="ARBA" id="ARBA00012856"/>
    </source>
</evidence>
<accession>A0A1S2M327</accession>
<reference evidence="11 12" key="1">
    <citation type="submission" date="2016-10" db="EMBL/GenBank/DDBJ databases">
        <title>Draft genome sequences of four alkaliphilic bacteria belonging to the Anaerobacillus genus.</title>
        <authorList>
            <person name="Bassil N.M."/>
            <person name="Lloyd J.R."/>
        </authorList>
    </citation>
    <scope>NUCLEOTIDE SEQUENCE [LARGE SCALE GENOMIC DNA]</scope>
    <source>
        <strain evidence="11 12">DSM 22531</strain>
    </source>
</reference>
<proteinExistence type="inferred from homology"/>
<evidence type="ECO:0000256" key="8">
    <source>
        <dbReference type="PIRNR" id="PIRNR000194"/>
    </source>
</evidence>
<evidence type="ECO:0000256" key="6">
    <source>
        <dbReference type="ARBA" id="ARBA00023002"/>
    </source>
</evidence>
<dbReference type="Pfam" id="PF00186">
    <property type="entry name" value="DHFR_1"/>
    <property type="match status" value="1"/>
</dbReference>
<dbReference type="AlphaFoldDB" id="A0A1S2M327"/>
<evidence type="ECO:0000256" key="7">
    <source>
        <dbReference type="ARBA" id="ARBA00025067"/>
    </source>
</evidence>
<dbReference type="FunFam" id="3.40.430.10:FF:000001">
    <property type="entry name" value="Dihydrofolate reductase"/>
    <property type="match status" value="1"/>
</dbReference>